<evidence type="ECO:0000256" key="1">
    <source>
        <dbReference type="ARBA" id="ARBA00009226"/>
    </source>
</evidence>
<dbReference type="EMBL" id="CP004005">
    <property type="protein sequence ID" value="AGH16876.1"/>
    <property type="molecule type" value="Genomic_DNA"/>
</dbReference>
<dbReference type="InterPro" id="IPR001543">
    <property type="entry name" value="FliN-like_C"/>
</dbReference>
<evidence type="ECO:0000256" key="6">
    <source>
        <dbReference type="ARBA" id="ARBA00023136"/>
    </source>
</evidence>
<evidence type="ECO:0000256" key="5">
    <source>
        <dbReference type="ARBA" id="ARBA00022779"/>
    </source>
</evidence>
<evidence type="ECO:0000256" key="4">
    <source>
        <dbReference type="ARBA" id="ARBA00022500"/>
    </source>
</evidence>
<keyword evidence="4 7" id="KW-0145">Chemotaxis</keyword>
<keyword evidence="9" id="KW-0282">Flagellum</keyword>
<dbReference type="Pfam" id="PF01052">
    <property type="entry name" value="FliMN_C"/>
    <property type="match status" value="1"/>
</dbReference>
<reference evidence="9 10" key="1">
    <citation type="journal article" date="2013" name="Genome Announc.">
        <title>Complete Genome Sequence of a Chinese Strain of 'Candidatus Liberibacter asiaticus'.</title>
        <authorList>
            <person name="Lin H."/>
            <person name="Han C.S."/>
            <person name="Liu B."/>
            <person name="Lou B."/>
            <person name="Bai X."/>
            <person name="Deng C."/>
            <person name="Civerolo E.L."/>
            <person name="Gupta G."/>
        </authorList>
    </citation>
    <scope>NUCLEOTIDE SEQUENCE [LARGE SCALE GENOMIC DNA]</scope>
    <source>
        <strain evidence="10">gxpsy</strain>
    </source>
</reference>
<evidence type="ECO:0000256" key="7">
    <source>
        <dbReference type="RuleBase" id="RU362074"/>
    </source>
</evidence>
<feature type="domain" description="Flagellar motor switch protein FliN-like C-terminal" evidence="8">
    <location>
        <begin position="71"/>
        <end position="144"/>
    </location>
</feature>
<name>A0ABN4B0G3_LIBAS</name>
<accession>A0ABN4B0G3</accession>
<comment type="similarity">
    <text evidence="1 7">Belongs to the FliN/MopA/SpaO family.</text>
</comment>
<keyword evidence="10" id="KW-1185">Reference proteome</keyword>
<dbReference type="InterPro" id="IPR051469">
    <property type="entry name" value="FliN/MopA/SpaO"/>
</dbReference>
<comment type="subcellular location">
    <subcellularLocation>
        <location evidence="7">Cell membrane</location>
        <topology evidence="7">Peripheral membrane protein</topology>
        <orientation evidence="7">Cytoplasmic side</orientation>
    </subcellularLocation>
    <subcellularLocation>
        <location evidence="7">Bacterial flagellum basal body</location>
    </subcellularLocation>
</comment>
<comment type="function">
    <text evidence="7">FliN is one of three proteins (FliG, FliN, FliM) that form the rotor-mounted switch complex (C ring), located at the base of the basal body. This complex interacts with the CheY and CheZ chemotaxis proteins, in addition to contacting components of the motor that determine the direction of flagellar rotation.</text>
</comment>
<keyword evidence="3 7" id="KW-1003">Cell membrane</keyword>
<organism evidence="9 10">
    <name type="scientific">Candidatus Liberibacter asiaticus str. gxpsy</name>
    <dbReference type="NCBI Taxonomy" id="1174529"/>
    <lineage>
        <taxon>Bacteria</taxon>
        <taxon>Pseudomonadati</taxon>
        <taxon>Pseudomonadota</taxon>
        <taxon>Alphaproteobacteria</taxon>
        <taxon>Hyphomicrobiales</taxon>
        <taxon>Rhizobiaceae</taxon>
        <taxon>Liberibacter</taxon>
    </lineage>
</organism>
<keyword evidence="5 7" id="KW-0283">Flagellar rotation</keyword>
<evidence type="ECO:0000259" key="8">
    <source>
        <dbReference type="Pfam" id="PF01052"/>
    </source>
</evidence>
<evidence type="ECO:0000313" key="9">
    <source>
        <dbReference type="EMBL" id="AGH16876.1"/>
    </source>
</evidence>
<dbReference type="Gene3D" id="2.30.330.10">
    <property type="entry name" value="SpoA-like"/>
    <property type="match status" value="1"/>
</dbReference>
<evidence type="ECO:0000256" key="3">
    <source>
        <dbReference type="ARBA" id="ARBA00022475"/>
    </source>
</evidence>
<dbReference type="PRINTS" id="PR00956">
    <property type="entry name" value="FLGMOTORFLIN"/>
</dbReference>
<dbReference type="InterPro" id="IPR036429">
    <property type="entry name" value="SpoA-like_sf"/>
</dbReference>
<sequence length="147" mass="16392">MIKKVSKISYIKDNLEGRSMHIDNPLQDTNVSSPTNNSEMLIQKNDVDNISEPISSDSNNILEKSTDNFDLIMNIPVKMQIILGSCCMQISNLVNLSKGDVITLDKRVGESVDITINNQKIAKGEITIMEEDDTHFGVRVIEILNAQ</sequence>
<gene>
    <name evidence="9" type="ORF">WSI_02530</name>
</gene>
<proteinExistence type="inferred from homology"/>
<evidence type="ECO:0000313" key="10">
    <source>
        <dbReference type="Proteomes" id="UP000011820"/>
    </source>
</evidence>
<keyword evidence="9" id="KW-0966">Cell projection</keyword>
<dbReference type="PANTHER" id="PTHR43484">
    <property type="match status" value="1"/>
</dbReference>
<evidence type="ECO:0000256" key="2">
    <source>
        <dbReference type="ARBA" id="ARBA00021897"/>
    </source>
</evidence>
<keyword evidence="7" id="KW-0975">Bacterial flagellum</keyword>
<dbReference type="InterPro" id="IPR001172">
    <property type="entry name" value="FliN_T3SS_HrcQb"/>
</dbReference>
<dbReference type="SUPFAM" id="SSF101801">
    <property type="entry name" value="Surface presentation of antigens (SPOA)"/>
    <property type="match status" value="1"/>
</dbReference>
<dbReference type="PANTHER" id="PTHR43484:SF1">
    <property type="entry name" value="FLAGELLAR MOTOR SWITCH PROTEIN FLIN"/>
    <property type="match status" value="1"/>
</dbReference>
<dbReference type="InterPro" id="IPR012826">
    <property type="entry name" value="FliN"/>
</dbReference>
<protein>
    <recommendedName>
        <fullName evidence="2 7">Flagellar motor switch protein FliN</fullName>
    </recommendedName>
</protein>
<keyword evidence="9" id="KW-0969">Cilium</keyword>
<keyword evidence="6 7" id="KW-0472">Membrane</keyword>
<dbReference type="Proteomes" id="UP000011820">
    <property type="component" value="Chromosome"/>
</dbReference>
<dbReference type="NCBIfam" id="TIGR02480">
    <property type="entry name" value="fliN"/>
    <property type="match status" value="1"/>
</dbReference>